<dbReference type="InParanoid" id="A0A2P5EQ88"/>
<dbReference type="OrthoDB" id="10376284at2759"/>
<keyword evidence="2" id="KW-1185">Reference proteome</keyword>
<name>A0A2P5EQ88_TREOI</name>
<accession>A0A2P5EQ88</accession>
<evidence type="ECO:0000313" key="2">
    <source>
        <dbReference type="Proteomes" id="UP000237000"/>
    </source>
</evidence>
<dbReference type="Proteomes" id="UP000237000">
    <property type="component" value="Unassembled WGS sequence"/>
</dbReference>
<reference evidence="2" key="1">
    <citation type="submission" date="2016-06" db="EMBL/GenBank/DDBJ databases">
        <title>Parallel loss of symbiosis genes in relatives of nitrogen-fixing non-legume Parasponia.</title>
        <authorList>
            <person name="Van Velzen R."/>
            <person name="Holmer R."/>
            <person name="Bu F."/>
            <person name="Rutten L."/>
            <person name="Van Zeijl A."/>
            <person name="Liu W."/>
            <person name="Santuari L."/>
            <person name="Cao Q."/>
            <person name="Sharma T."/>
            <person name="Shen D."/>
            <person name="Roswanjaya Y."/>
            <person name="Wardhani T."/>
            <person name="Kalhor M.S."/>
            <person name="Jansen J."/>
            <person name="Van den Hoogen J."/>
            <person name="Gungor B."/>
            <person name="Hartog M."/>
            <person name="Hontelez J."/>
            <person name="Verver J."/>
            <person name="Yang W.-C."/>
            <person name="Schijlen E."/>
            <person name="Repin R."/>
            <person name="Schilthuizen M."/>
            <person name="Schranz E."/>
            <person name="Heidstra R."/>
            <person name="Miyata K."/>
            <person name="Fedorova E."/>
            <person name="Kohlen W."/>
            <person name="Bisseling T."/>
            <person name="Smit S."/>
            <person name="Geurts R."/>
        </authorList>
    </citation>
    <scope>NUCLEOTIDE SEQUENCE [LARGE SCALE GENOMIC DNA]</scope>
    <source>
        <strain evidence="2">cv. RG33-2</strain>
    </source>
</reference>
<organism evidence="1 2">
    <name type="scientific">Trema orientale</name>
    <name type="common">Charcoal tree</name>
    <name type="synonym">Celtis orientalis</name>
    <dbReference type="NCBI Taxonomy" id="63057"/>
    <lineage>
        <taxon>Eukaryota</taxon>
        <taxon>Viridiplantae</taxon>
        <taxon>Streptophyta</taxon>
        <taxon>Embryophyta</taxon>
        <taxon>Tracheophyta</taxon>
        <taxon>Spermatophyta</taxon>
        <taxon>Magnoliopsida</taxon>
        <taxon>eudicotyledons</taxon>
        <taxon>Gunneridae</taxon>
        <taxon>Pentapetalae</taxon>
        <taxon>rosids</taxon>
        <taxon>fabids</taxon>
        <taxon>Rosales</taxon>
        <taxon>Cannabaceae</taxon>
        <taxon>Trema</taxon>
    </lineage>
</organism>
<proteinExistence type="predicted"/>
<sequence>NKKRSSKSINLLTHHTYVLLTHPGPSHFLPRLHTFWLFQAVLTRTEPQSARRRLSQLQRHTQPFSFTKPQKTNTFFSKPIVAKPLPPIPSPTI</sequence>
<comment type="caution">
    <text evidence="1">The sequence shown here is derived from an EMBL/GenBank/DDBJ whole genome shotgun (WGS) entry which is preliminary data.</text>
</comment>
<protein>
    <submittedName>
        <fullName evidence="1">Uncharacterized protein</fullName>
    </submittedName>
</protein>
<dbReference type="EMBL" id="JXTC01000113">
    <property type="protein sequence ID" value="PON87723.1"/>
    <property type="molecule type" value="Genomic_DNA"/>
</dbReference>
<feature type="non-terminal residue" evidence="1">
    <location>
        <position position="1"/>
    </location>
</feature>
<evidence type="ECO:0000313" key="1">
    <source>
        <dbReference type="EMBL" id="PON87723.1"/>
    </source>
</evidence>
<dbReference type="AlphaFoldDB" id="A0A2P5EQ88"/>
<gene>
    <name evidence="1" type="ORF">TorRG33x02_164180</name>
</gene>